<gene>
    <name evidence="2" type="ORF">MarFTMF_247</name>
</gene>
<protein>
    <submittedName>
        <fullName evidence="2">Transmembrane domain containing protein</fullName>
    </submittedName>
</protein>
<dbReference type="EMBL" id="OR343188">
    <property type="protein sequence ID" value="WNL49763.1"/>
    <property type="molecule type" value="Genomic_DNA"/>
</dbReference>
<feature type="transmembrane region" description="Helical" evidence="1">
    <location>
        <begin position="16"/>
        <end position="35"/>
    </location>
</feature>
<evidence type="ECO:0000256" key="1">
    <source>
        <dbReference type="SAM" id="Phobius"/>
    </source>
</evidence>
<keyword evidence="1" id="KW-0472">Membrane</keyword>
<accession>A0AA96EMH6</accession>
<sequence length="78" mass="8435">MEDLTCVKPYTSKDKWIVSAIAGVLFLIVASPFLFKIMNGLTGIFGISIADPDTGAPNLLGLILHGVVFMLIVRLLMN</sequence>
<feature type="transmembrane region" description="Helical" evidence="1">
    <location>
        <begin position="55"/>
        <end position="77"/>
    </location>
</feature>
<proteinExistence type="predicted"/>
<organism evidence="2">
    <name type="scientific">Marseillevirus sp</name>
    <dbReference type="NCBI Taxonomy" id="2809551"/>
    <lineage>
        <taxon>Viruses</taxon>
        <taxon>Varidnaviria</taxon>
        <taxon>Bamfordvirae</taxon>
        <taxon>Nucleocytoviricota</taxon>
        <taxon>Megaviricetes</taxon>
        <taxon>Pimascovirales</taxon>
        <taxon>Pimascovirales incertae sedis</taxon>
        <taxon>Marseilleviridae</taxon>
        <taxon>Marseillevirus</taxon>
    </lineage>
</organism>
<keyword evidence="1 2" id="KW-0812">Transmembrane</keyword>
<reference evidence="2" key="1">
    <citation type="submission" date="2023-07" db="EMBL/GenBank/DDBJ databases">
        <authorList>
            <person name="Xia Y."/>
        </authorList>
    </citation>
    <scope>NUCLEOTIDE SEQUENCE</scope>
    <source>
        <strain evidence="2">F</strain>
    </source>
</reference>
<keyword evidence="1" id="KW-1133">Transmembrane helix</keyword>
<evidence type="ECO:0000313" key="2">
    <source>
        <dbReference type="EMBL" id="WNL49763.1"/>
    </source>
</evidence>
<name>A0AA96EMH6_9VIRU</name>